<evidence type="ECO:0000313" key="3">
    <source>
        <dbReference type="Proteomes" id="UP000319296"/>
    </source>
</evidence>
<dbReference type="AlphaFoldDB" id="A0A519BNK8"/>
<protein>
    <submittedName>
        <fullName evidence="2">Lytic transglycosylase domain-containing protein</fullName>
    </submittedName>
</protein>
<reference evidence="2 3" key="1">
    <citation type="journal article" date="2019" name="ISME J.">
        <title>Insights into ecological role of a new deltaproteobacterial order Candidatus Acidulodesulfobacterales by metagenomics and metatranscriptomics.</title>
        <authorList>
            <person name="Tan S."/>
            <person name="Liu J."/>
            <person name="Fang Y."/>
            <person name="Hedlund B.P."/>
            <person name="Lian Z.H."/>
            <person name="Huang L.Y."/>
            <person name="Li J.T."/>
            <person name="Huang L.N."/>
            <person name="Li W.J."/>
            <person name="Jiang H.C."/>
            <person name="Dong H.L."/>
            <person name="Shu W.S."/>
        </authorList>
    </citation>
    <scope>NUCLEOTIDE SEQUENCE [LARGE SCALE GENOMIC DNA]</scope>
    <source>
        <strain evidence="2">AP1</strain>
    </source>
</reference>
<organism evidence="2 3">
    <name type="scientific">Candidatus Acididesulfobacter diazotrophicus</name>
    <dbReference type="NCBI Taxonomy" id="2597226"/>
    <lineage>
        <taxon>Bacteria</taxon>
        <taxon>Deltaproteobacteria</taxon>
        <taxon>Candidatus Acidulodesulfobacterales</taxon>
        <taxon>Candidatus Acididesulfobacter</taxon>
    </lineage>
</organism>
<dbReference type="EMBL" id="SGBB01000004">
    <property type="protein sequence ID" value="RZD18855.1"/>
    <property type="molecule type" value="Genomic_DNA"/>
</dbReference>
<evidence type="ECO:0000259" key="1">
    <source>
        <dbReference type="Pfam" id="PF01464"/>
    </source>
</evidence>
<dbReference type="PANTHER" id="PTHR37423:SF2">
    <property type="entry name" value="MEMBRANE-BOUND LYTIC MUREIN TRANSGLYCOSYLASE C"/>
    <property type="match status" value="1"/>
</dbReference>
<dbReference type="SUPFAM" id="SSF53955">
    <property type="entry name" value="Lysozyme-like"/>
    <property type="match status" value="1"/>
</dbReference>
<dbReference type="Gene3D" id="1.10.530.10">
    <property type="match status" value="1"/>
</dbReference>
<dbReference type="Pfam" id="PF01464">
    <property type="entry name" value="SLT"/>
    <property type="match status" value="1"/>
</dbReference>
<accession>A0A519BNK8</accession>
<feature type="domain" description="Transglycosylase SLT" evidence="1">
    <location>
        <begin position="89"/>
        <end position="190"/>
    </location>
</feature>
<dbReference type="CDD" id="cd00254">
    <property type="entry name" value="LT-like"/>
    <property type="match status" value="1"/>
</dbReference>
<gene>
    <name evidence="2" type="ORF">EVG15_03315</name>
</gene>
<proteinExistence type="predicted"/>
<comment type="caution">
    <text evidence="2">The sequence shown here is derived from an EMBL/GenBank/DDBJ whole genome shotgun (WGS) entry which is preliminary data.</text>
</comment>
<name>A0A519BNK8_9DELT</name>
<dbReference type="PANTHER" id="PTHR37423">
    <property type="entry name" value="SOLUBLE LYTIC MUREIN TRANSGLYCOSYLASE-RELATED"/>
    <property type="match status" value="1"/>
</dbReference>
<dbReference type="Proteomes" id="UP000319296">
    <property type="component" value="Unassembled WGS sequence"/>
</dbReference>
<evidence type="ECO:0000313" key="2">
    <source>
        <dbReference type="EMBL" id="RZD18855.1"/>
    </source>
</evidence>
<dbReference type="InterPro" id="IPR023346">
    <property type="entry name" value="Lysozyme-like_dom_sf"/>
</dbReference>
<sequence>MKIIYNELFNMPQVIKKINSKVHISILFFLILILFVHINNASADIYMRHGKNGIVYFSNVPVSSKYKVFMITVNKHHQSTYKILKYRKLIQKAAKRYNINQGLIEAVIKAESGYRKTAVSDKGAEGLMQLMPATQRILNVSNPFNPAQNIYAGTKYLKSLLIKYNDNVSLALAAYNAGKNAVKQYGGIPPYAQTQNYVKEVSGYYKKYIKK</sequence>
<dbReference type="InterPro" id="IPR008258">
    <property type="entry name" value="Transglycosylase_SLT_dom_1"/>
</dbReference>